<organism evidence="1 2">
    <name type="scientific">Microdochium trichocladiopsis</name>
    <dbReference type="NCBI Taxonomy" id="1682393"/>
    <lineage>
        <taxon>Eukaryota</taxon>
        <taxon>Fungi</taxon>
        <taxon>Dikarya</taxon>
        <taxon>Ascomycota</taxon>
        <taxon>Pezizomycotina</taxon>
        <taxon>Sordariomycetes</taxon>
        <taxon>Xylariomycetidae</taxon>
        <taxon>Xylariales</taxon>
        <taxon>Microdochiaceae</taxon>
        <taxon>Microdochium</taxon>
    </lineage>
</organism>
<protein>
    <submittedName>
        <fullName evidence="1">Uncharacterized protein</fullName>
    </submittedName>
</protein>
<accession>A0A9P9BU42</accession>
<name>A0A9P9BU42_9PEZI</name>
<comment type="caution">
    <text evidence="1">The sequence shown here is derived from an EMBL/GenBank/DDBJ whole genome shotgun (WGS) entry which is preliminary data.</text>
</comment>
<dbReference type="RefSeq" id="XP_046012764.1">
    <property type="nucleotide sequence ID" value="XM_046160246.1"/>
</dbReference>
<dbReference type="EMBL" id="JAGTJQ010000005">
    <property type="protein sequence ID" value="KAH7031084.1"/>
    <property type="molecule type" value="Genomic_DNA"/>
</dbReference>
<gene>
    <name evidence="1" type="ORF">B0I36DRAFT_374118</name>
</gene>
<evidence type="ECO:0000313" key="2">
    <source>
        <dbReference type="Proteomes" id="UP000756346"/>
    </source>
</evidence>
<proteinExistence type="predicted"/>
<evidence type="ECO:0000313" key="1">
    <source>
        <dbReference type="EMBL" id="KAH7031084.1"/>
    </source>
</evidence>
<dbReference type="Proteomes" id="UP000756346">
    <property type="component" value="Unassembled WGS sequence"/>
</dbReference>
<dbReference type="GeneID" id="70189792"/>
<dbReference type="AlphaFoldDB" id="A0A9P9BU42"/>
<sequence>MATTTRIMAPTELVPRELDLSAYGHDAFIDKLNIVPGLRTSTAFFTFLRANLVAVPSAASSPYLEPTASHGWTPPSPVPFAKVNRGVTGAAAAGRRRAAMSDLPVVPDDLPPLSIGILDAHDDKADALDLVADSIAQQRQSAYRYLALHPCLLASLTACLAATQQFSRHCDLATSLVLHSSVVTAYLLGIRFLTSHYARLAAGLRWSWLLVSSGAADGSSGSGDENSNYGEEDTMIGVRFRSELIGALVLRLEVPTFATGFTKRHHRARNNSTQLRRVGGNGSGFYTGKGVIRAWTIKTKYRNQGVGSDLLHEAVRVTRERCGKDAAVGFASQHANSATMDLPEIFCGHVRRTEQKATRALDEVLKGWEENKRRRKL</sequence>
<dbReference type="OrthoDB" id="5343688at2759"/>
<keyword evidence="2" id="KW-1185">Reference proteome</keyword>
<reference evidence="1" key="1">
    <citation type="journal article" date="2021" name="Nat. Commun.">
        <title>Genetic determinants of endophytism in the Arabidopsis root mycobiome.</title>
        <authorList>
            <person name="Mesny F."/>
            <person name="Miyauchi S."/>
            <person name="Thiergart T."/>
            <person name="Pickel B."/>
            <person name="Atanasova L."/>
            <person name="Karlsson M."/>
            <person name="Huettel B."/>
            <person name="Barry K.W."/>
            <person name="Haridas S."/>
            <person name="Chen C."/>
            <person name="Bauer D."/>
            <person name="Andreopoulos W."/>
            <person name="Pangilinan J."/>
            <person name="LaButti K."/>
            <person name="Riley R."/>
            <person name="Lipzen A."/>
            <person name="Clum A."/>
            <person name="Drula E."/>
            <person name="Henrissat B."/>
            <person name="Kohler A."/>
            <person name="Grigoriev I.V."/>
            <person name="Martin F.M."/>
            <person name="Hacquard S."/>
        </authorList>
    </citation>
    <scope>NUCLEOTIDE SEQUENCE</scope>
    <source>
        <strain evidence="1">MPI-CAGE-CH-0230</strain>
    </source>
</reference>